<protein>
    <submittedName>
        <fullName evidence="5">Sugar kinase</fullName>
    </submittedName>
</protein>
<dbReference type="InterPro" id="IPR050306">
    <property type="entry name" value="PfkB_Carbo_kinase"/>
</dbReference>
<dbReference type="InterPro" id="IPR029056">
    <property type="entry name" value="Ribokinase-like"/>
</dbReference>
<reference evidence="6" key="1">
    <citation type="submission" date="2023-09" db="EMBL/GenBank/DDBJ databases">
        <authorList>
            <person name="Li S."/>
            <person name="Li X."/>
            <person name="Zhang C."/>
            <person name="Zhao Z."/>
        </authorList>
    </citation>
    <scope>NUCLEOTIDE SEQUENCE [LARGE SCALE GENOMIC DNA]</scope>
    <source>
        <strain evidence="6">SQ149</strain>
    </source>
</reference>
<evidence type="ECO:0000256" key="3">
    <source>
        <dbReference type="ARBA" id="ARBA00022777"/>
    </source>
</evidence>
<accession>A0ABY9TWA9</accession>
<evidence type="ECO:0000313" key="5">
    <source>
        <dbReference type="EMBL" id="WNC72805.1"/>
    </source>
</evidence>
<dbReference type="SUPFAM" id="SSF53613">
    <property type="entry name" value="Ribokinase-like"/>
    <property type="match status" value="1"/>
</dbReference>
<name>A0ABY9TWA9_9GAMM</name>
<comment type="similarity">
    <text evidence="1">Belongs to the carbohydrate kinase PfkB family.</text>
</comment>
<dbReference type="PANTHER" id="PTHR43085:SF15">
    <property type="entry name" value="2-DEHYDRO-3-DEOXYGLUCONOKINASE"/>
    <property type="match status" value="1"/>
</dbReference>
<dbReference type="Pfam" id="PF00294">
    <property type="entry name" value="PfkB"/>
    <property type="match status" value="1"/>
</dbReference>
<dbReference type="RefSeq" id="WP_348391920.1">
    <property type="nucleotide sequence ID" value="NZ_CP134145.1"/>
</dbReference>
<evidence type="ECO:0000313" key="6">
    <source>
        <dbReference type="Proteomes" id="UP001258994"/>
    </source>
</evidence>
<dbReference type="InterPro" id="IPR002173">
    <property type="entry name" value="Carboh/pur_kinase_PfkB_CS"/>
</dbReference>
<dbReference type="PANTHER" id="PTHR43085">
    <property type="entry name" value="HEXOKINASE FAMILY MEMBER"/>
    <property type="match status" value="1"/>
</dbReference>
<proteinExistence type="inferred from homology"/>
<keyword evidence="3 5" id="KW-0418">Kinase</keyword>
<keyword evidence="2" id="KW-0808">Transferase</keyword>
<dbReference type="CDD" id="cd01166">
    <property type="entry name" value="KdgK"/>
    <property type="match status" value="1"/>
</dbReference>
<dbReference type="Proteomes" id="UP001258994">
    <property type="component" value="Chromosome"/>
</dbReference>
<keyword evidence="6" id="KW-1185">Reference proteome</keyword>
<dbReference type="PROSITE" id="PS00584">
    <property type="entry name" value="PFKB_KINASES_2"/>
    <property type="match status" value="1"/>
</dbReference>
<dbReference type="Gene3D" id="3.40.1190.20">
    <property type="match status" value="1"/>
</dbReference>
<evidence type="ECO:0000259" key="4">
    <source>
        <dbReference type="Pfam" id="PF00294"/>
    </source>
</evidence>
<dbReference type="GO" id="GO:0016301">
    <property type="term" value="F:kinase activity"/>
    <property type="evidence" value="ECO:0007669"/>
    <property type="project" value="UniProtKB-KW"/>
</dbReference>
<gene>
    <name evidence="5" type="ORF">RGQ13_02185</name>
</gene>
<feature type="domain" description="Carbohydrate kinase PfkB" evidence="4">
    <location>
        <begin position="1"/>
        <end position="289"/>
    </location>
</feature>
<sequence>MADIAIIGEVMLEFSPLTGKDFTLGVSGDTYNSACTLAGLEISTTYITSLGEGQSADIIRQHAYHRHVHLLEPQAVKNKSPGLYMISNDETGERFFDYWRNDSAAKALLNNENLLLPLLKQVEKHGYLYFSGITLALMNDSCRSMFQQFLLDYRLQGGKVIFDPNYRSKLWLNKAAAISATDEIQAYVDIYLPGFEEEECLFGSTSPDGAVKRLLTTGVDEVVIKNGPENCILINNDHVENVEVTPSTDVVDTTGAGDTFNGGYIGARLSGLNPIDAINFAAKAASKILMIKGGVLQSKQLSELKASLNSKIGMTL</sequence>
<dbReference type="EMBL" id="CP134145">
    <property type="protein sequence ID" value="WNC72805.1"/>
    <property type="molecule type" value="Genomic_DNA"/>
</dbReference>
<dbReference type="InterPro" id="IPR011611">
    <property type="entry name" value="PfkB_dom"/>
</dbReference>
<organism evidence="5 6">
    <name type="scientific">Thalassotalea psychrophila</name>
    <dbReference type="NCBI Taxonomy" id="3065647"/>
    <lineage>
        <taxon>Bacteria</taxon>
        <taxon>Pseudomonadati</taxon>
        <taxon>Pseudomonadota</taxon>
        <taxon>Gammaproteobacteria</taxon>
        <taxon>Alteromonadales</taxon>
        <taxon>Colwelliaceae</taxon>
        <taxon>Thalassotalea</taxon>
    </lineage>
</organism>
<evidence type="ECO:0000256" key="1">
    <source>
        <dbReference type="ARBA" id="ARBA00010688"/>
    </source>
</evidence>
<evidence type="ECO:0000256" key="2">
    <source>
        <dbReference type="ARBA" id="ARBA00022679"/>
    </source>
</evidence>